<proteinExistence type="predicted"/>
<protein>
    <recommendedName>
        <fullName evidence="3">Cysteine dioxygenase</fullName>
    </recommendedName>
</protein>
<dbReference type="EMBL" id="JBHRSB010000006">
    <property type="protein sequence ID" value="MFC3002144.1"/>
    <property type="molecule type" value="Genomic_DNA"/>
</dbReference>
<evidence type="ECO:0000313" key="1">
    <source>
        <dbReference type="EMBL" id="MFC3002144.1"/>
    </source>
</evidence>
<keyword evidence="2" id="KW-1185">Reference proteome</keyword>
<sequence>MALTLEAFAAQCKAALQDTPGTPGREKVCALVREALKDADFVAAQIPEGTPERQVLYEDPELGFTLLAHAYAGAKTSGPHDHGPSWAIYGQAAGETVMSDFDCISRPDGLKSGKALRVRDYTLRPGDAHLYEPGVIHAPRRDGPTRLLRIEGMNMDRVKRLPYTEVQAAEA</sequence>
<accession>A0ABV7C0S3</accession>
<organism evidence="1 2">
    <name type="scientific">Falsiroseomonas tokyonensis</name>
    <dbReference type="NCBI Taxonomy" id="430521"/>
    <lineage>
        <taxon>Bacteria</taxon>
        <taxon>Pseudomonadati</taxon>
        <taxon>Pseudomonadota</taxon>
        <taxon>Alphaproteobacteria</taxon>
        <taxon>Acetobacterales</taxon>
        <taxon>Roseomonadaceae</taxon>
        <taxon>Falsiroseomonas</taxon>
    </lineage>
</organism>
<evidence type="ECO:0008006" key="3">
    <source>
        <dbReference type="Google" id="ProtNLM"/>
    </source>
</evidence>
<reference evidence="2" key="1">
    <citation type="journal article" date="2019" name="Int. J. Syst. Evol. Microbiol.">
        <title>The Global Catalogue of Microorganisms (GCM) 10K type strain sequencing project: providing services to taxonomists for standard genome sequencing and annotation.</title>
        <authorList>
            <consortium name="The Broad Institute Genomics Platform"/>
            <consortium name="The Broad Institute Genome Sequencing Center for Infectious Disease"/>
            <person name="Wu L."/>
            <person name="Ma J."/>
        </authorList>
    </citation>
    <scope>NUCLEOTIDE SEQUENCE [LARGE SCALE GENOMIC DNA]</scope>
    <source>
        <strain evidence="2">CGMCC 1.16855</strain>
    </source>
</reference>
<dbReference type="Proteomes" id="UP001595420">
    <property type="component" value="Unassembled WGS sequence"/>
</dbReference>
<comment type="caution">
    <text evidence="1">The sequence shown here is derived from an EMBL/GenBank/DDBJ whole genome shotgun (WGS) entry which is preliminary data.</text>
</comment>
<dbReference type="RefSeq" id="WP_216838226.1">
    <property type="nucleotide sequence ID" value="NZ_JAFNJS010000006.1"/>
</dbReference>
<gene>
    <name evidence="1" type="ORF">ACFOD3_19740</name>
</gene>
<evidence type="ECO:0000313" key="2">
    <source>
        <dbReference type="Proteomes" id="UP001595420"/>
    </source>
</evidence>
<name>A0ABV7C0S3_9PROT</name>